<organism evidence="1">
    <name type="scientific">Anguilla anguilla</name>
    <name type="common">European freshwater eel</name>
    <name type="synonym">Muraena anguilla</name>
    <dbReference type="NCBI Taxonomy" id="7936"/>
    <lineage>
        <taxon>Eukaryota</taxon>
        <taxon>Metazoa</taxon>
        <taxon>Chordata</taxon>
        <taxon>Craniata</taxon>
        <taxon>Vertebrata</taxon>
        <taxon>Euteleostomi</taxon>
        <taxon>Actinopterygii</taxon>
        <taxon>Neopterygii</taxon>
        <taxon>Teleostei</taxon>
        <taxon>Anguilliformes</taxon>
        <taxon>Anguillidae</taxon>
        <taxon>Anguilla</taxon>
    </lineage>
</organism>
<dbReference type="AlphaFoldDB" id="A0A0E9RFY3"/>
<evidence type="ECO:0000313" key="1">
    <source>
        <dbReference type="EMBL" id="JAH28004.1"/>
    </source>
</evidence>
<dbReference type="EMBL" id="GBXM01080573">
    <property type="protein sequence ID" value="JAH28004.1"/>
    <property type="molecule type" value="Transcribed_RNA"/>
</dbReference>
<name>A0A0E9RFY3_ANGAN</name>
<reference evidence="1" key="2">
    <citation type="journal article" date="2015" name="Fish Shellfish Immunol.">
        <title>Early steps in the European eel (Anguilla anguilla)-Vibrio vulnificus interaction in the gills: Role of the RtxA13 toxin.</title>
        <authorList>
            <person name="Callol A."/>
            <person name="Pajuelo D."/>
            <person name="Ebbesson L."/>
            <person name="Teles M."/>
            <person name="MacKenzie S."/>
            <person name="Amaro C."/>
        </authorList>
    </citation>
    <scope>NUCLEOTIDE SEQUENCE</scope>
</reference>
<sequence>MNSKNTHYGINDQKES</sequence>
<proteinExistence type="predicted"/>
<accession>A0A0E9RFY3</accession>
<reference evidence="1" key="1">
    <citation type="submission" date="2014-11" db="EMBL/GenBank/DDBJ databases">
        <authorList>
            <person name="Amaro Gonzalez C."/>
        </authorList>
    </citation>
    <scope>NUCLEOTIDE SEQUENCE</scope>
</reference>
<protein>
    <submittedName>
        <fullName evidence="1">Uncharacterized protein</fullName>
    </submittedName>
</protein>